<dbReference type="EMBL" id="JBELPZ010000020">
    <property type="protein sequence ID" value="MFL9845660.1"/>
    <property type="molecule type" value="Genomic_DNA"/>
</dbReference>
<reference evidence="1 2" key="1">
    <citation type="submission" date="2024-06" db="EMBL/GenBank/DDBJ databases">
        <authorList>
            <person name="Kaempfer P."/>
            <person name="Viver T."/>
        </authorList>
    </citation>
    <scope>NUCLEOTIDE SEQUENCE [LARGE SCALE GENOMIC DNA]</scope>
    <source>
        <strain evidence="1 2">ST-119</strain>
    </source>
</reference>
<evidence type="ECO:0000313" key="2">
    <source>
        <dbReference type="Proteomes" id="UP001629156"/>
    </source>
</evidence>
<dbReference type="PROSITE" id="PS51257">
    <property type="entry name" value="PROKAR_LIPOPROTEIN"/>
    <property type="match status" value="1"/>
</dbReference>
<comment type="caution">
    <text evidence="1">The sequence shown here is derived from an EMBL/GenBank/DDBJ whole genome shotgun (WGS) entry which is preliminary data.</text>
</comment>
<dbReference type="Proteomes" id="UP001629156">
    <property type="component" value="Unassembled WGS sequence"/>
</dbReference>
<name>A0ABW8Z286_9FLAO</name>
<keyword evidence="2" id="KW-1185">Reference proteome</keyword>
<evidence type="ECO:0008006" key="3">
    <source>
        <dbReference type="Google" id="ProtNLM"/>
    </source>
</evidence>
<organism evidence="1 2">
    <name type="scientific">Flavobacterium rhizosphaerae</name>
    <dbReference type="NCBI Taxonomy" id="3163298"/>
    <lineage>
        <taxon>Bacteria</taxon>
        <taxon>Pseudomonadati</taxon>
        <taxon>Bacteroidota</taxon>
        <taxon>Flavobacteriia</taxon>
        <taxon>Flavobacteriales</taxon>
        <taxon>Flavobacteriaceae</taxon>
        <taxon>Flavobacterium</taxon>
    </lineage>
</organism>
<evidence type="ECO:0000313" key="1">
    <source>
        <dbReference type="EMBL" id="MFL9845660.1"/>
    </source>
</evidence>
<sequence>MNVRLIKFLFFFFILVGCGRKELISNSTQTCFYKQGDFFIVNFSNQSSDIKSITNISLISDKNFFLLDDYHHFHGDTLYIRFPNDKDVKISDAMEPNTKVINDSLIILKSKRVQQLFKVKHNFNVIKFSNNKDYIHINECNKT</sequence>
<accession>A0ABW8Z286</accession>
<protein>
    <recommendedName>
        <fullName evidence="3">Lipoprotein</fullName>
    </recommendedName>
</protein>
<proteinExistence type="predicted"/>
<gene>
    <name evidence="1" type="ORF">ABS766_14650</name>
</gene>
<dbReference type="RefSeq" id="WP_408085942.1">
    <property type="nucleotide sequence ID" value="NZ_JBELPZ010000020.1"/>
</dbReference>